<dbReference type="PROSITE" id="PS50931">
    <property type="entry name" value="HTH_LYSR"/>
    <property type="match status" value="1"/>
</dbReference>
<dbReference type="EMBL" id="JABXXV010000009">
    <property type="protein sequence ID" value="NVN47990.1"/>
    <property type="molecule type" value="Genomic_DNA"/>
</dbReference>
<protein>
    <submittedName>
        <fullName evidence="6">LysR family transcriptional regulator</fullName>
    </submittedName>
</protein>
<sequence length="302" mass="33083">MSEAPAPTPQRQPRRMATNMPTELVRSFVAIVDAGSMAQATEAIFLTQSALSLQMKRLEDLLQQKLFRRDGRALTLTAAGEDLLVRARQFLALNDQIVQSMGQGFDPEPIHLGMTQDYADTILPGVLARFHHAHPRARLRLHVGGTMDLLDLYDRSKLDVVLGFGRHAERGDAELVEVAQTRMIWLGNQTHADSGEVPLVLLEPPCQFRNAVLTTLQNAGREHRILLETPHLPGLRAALKSGLGASARTTGYAAAAGLPVMTSGSLPNLPDLPTILFKRRGISEAADDLAELLVQETRDNQE</sequence>
<reference evidence="6 7" key="1">
    <citation type="submission" date="2020-06" db="EMBL/GenBank/DDBJ databases">
        <title>Synonyms of Asaia species.</title>
        <authorList>
            <person name="Sombolestani A."/>
        </authorList>
    </citation>
    <scope>NUCLEOTIDE SEQUENCE [LARGE SCALE GENOMIC DNA]</scope>
    <source>
        <strain evidence="6 7">LMG 27047</strain>
    </source>
</reference>
<dbReference type="InterPro" id="IPR050176">
    <property type="entry name" value="LTTR"/>
</dbReference>
<dbReference type="InterPro" id="IPR036390">
    <property type="entry name" value="WH_DNA-bd_sf"/>
</dbReference>
<dbReference type="Gene3D" id="1.10.10.10">
    <property type="entry name" value="Winged helix-like DNA-binding domain superfamily/Winged helix DNA-binding domain"/>
    <property type="match status" value="1"/>
</dbReference>
<evidence type="ECO:0000256" key="2">
    <source>
        <dbReference type="ARBA" id="ARBA00023015"/>
    </source>
</evidence>
<dbReference type="InterPro" id="IPR005119">
    <property type="entry name" value="LysR_subst-bd"/>
</dbReference>
<name>A0ABX2P8Y2_9PROT</name>
<organism evidence="6 7">
    <name type="scientific">Asaia spathodeae</name>
    <dbReference type="NCBI Taxonomy" id="657016"/>
    <lineage>
        <taxon>Bacteria</taxon>
        <taxon>Pseudomonadati</taxon>
        <taxon>Pseudomonadota</taxon>
        <taxon>Alphaproteobacteria</taxon>
        <taxon>Acetobacterales</taxon>
        <taxon>Acetobacteraceae</taxon>
        <taxon>Asaia</taxon>
    </lineage>
</organism>
<comment type="caution">
    <text evidence="6">The sequence shown here is derived from an EMBL/GenBank/DDBJ whole genome shotgun (WGS) entry which is preliminary data.</text>
</comment>
<evidence type="ECO:0000313" key="7">
    <source>
        <dbReference type="Proteomes" id="UP001516351"/>
    </source>
</evidence>
<accession>A0ABX2P8Y2</accession>
<dbReference type="SUPFAM" id="SSF53850">
    <property type="entry name" value="Periplasmic binding protein-like II"/>
    <property type="match status" value="1"/>
</dbReference>
<dbReference type="RefSeq" id="WP_267312213.1">
    <property type="nucleotide sequence ID" value="NZ_JABXXV010000009.1"/>
</dbReference>
<dbReference type="SUPFAM" id="SSF46785">
    <property type="entry name" value="Winged helix' DNA-binding domain"/>
    <property type="match status" value="1"/>
</dbReference>
<dbReference type="Pfam" id="PF00126">
    <property type="entry name" value="HTH_1"/>
    <property type="match status" value="1"/>
</dbReference>
<dbReference type="Pfam" id="PF03466">
    <property type="entry name" value="LysR_substrate"/>
    <property type="match status" value="1"/>
</dbReference>
<keyword evidence="2" id="KW-0805">Transcription regulation</keyword>
<dbReference type="PANTHER" id="PTHR30579">
    <property type="entry name" value="TRANSCRIPTIONAL REGULATOR"/>
    <property type="match status" value="1"/>
</dbReference>
<comment type="similarity">
    <text evidence="1">Belongs to the LysR transcriptional regulatory family.</text>
</comment>
<gene>
    <name evidence="6" type="ORF">HW542_14410</name>
</gene>
<evidence type="ECO:0000256" key="3">
    <source>
        <dbReference type="ARBA" id="ARBA00023125"/>
    </source>
</evidence>
<feature type="domain" description="HTH lysR-type" evidence="5">
    <location>
        <begin position="20"/>
        <end position="77"/>
    </location>
</feature>
<keyword evidence="7" id="KW-1185">Reference proteome</keyword>
<proteinExistence type="inferred from homology"/>
<dbReference type="Proteomes" id="UP001516351">
    <property type="component" value="Unassembled WGS sequence"/>
</dbReference>
<keyword evidence="4" id="KW-0804">Transcription</keyword>
<evidence type="ECO:0000256" key="4">
    <source>
        <dbReference type="ARBA" id="ARBA00023163"/>
    </source>
</evidence>
<evidence type="ECO:0000256" key="1">
    <source>
        <dbReference type="ARBA" id="ARBA00009437"/>
    </source>
</evidence>
<dbReference type="Gene3D" id="3.40.190.10">
    <property type="entry name" value="Periplasmic binding protein-like II"/>
    <property type="match status" value="2"/>
</dbReference>
<dbReference type="PANTHER" id="PTHR30579:SF7">
    <property type="entry name" value="HTH-TYPE TRANSCRIPTIONAL REGULATOR LRHA-RELATED"/>
    <property type="match status" value="1"/>
</dbReference>
<keyword evidence="3" id="KW-0238">DNA-binding</keyword>
<dbReference type="InterPro" id="IPR036388">
    <property type="entry name" value="WH-like_DNA-bd_sf"/>
</dbReference>
<evidence type="ECO:0000259" key="5">
    <source>
        <dbReference type="PROSITE" id="PS50931"/>
    </source>
</evidence>
<dbReference type="InterPro" id="IPR000847">
    <property type="entry name" value="LysR_HTH_N"/>
</dbReference>
<evidence type="ECO:0000313" key="6">
    <source>
        <dbReference type="EMBL" id="NVN47990.1"/>
    </source>
</evidence>